<evidence type="ECO:0000259" key="4">
    <source>
        <dbReference type="SMART" id="SM00479"/>
    </source>
</evidence>
<keyword evidence="2" id="KW-0378">Hydrolase</keyword>
<reference evidence="5 6" key="1">
    <citation type="submission" date="2018-06" db="EMBL/GenBank/DDBJ databases">
        <title>Echinicola strongylocentroti sp. nov., isolated from a sea urchin Strongylocentrotus intermedius.</title>
        <authorList>
            <person name="Bae S.S."/>
        </authorList>
    </citation>
    <scope>NUCLEOTIDE SEQUENCE [LARGE SCALE GENOMIC DNA]</scope>
    <source>
        <strain evidence="5 6">MEBiC08714</strain>
    </source>
</reference>
<proteinExistence type="predicted"/>
<accession>A0A2Z4ILT2</accession>
<dbReference type="Proteomes" id="UP000248688">
    <property type="component" value="Chromosome"/>
</dbReference>
<keyword evidence="3 5" id="KW-0269">Exonuclease</keyword>
<dbReference type="InterPro" id="IPR036397">
    <property type="entry name" value="RNaseH_sf"/>
</dbReference>
<dbReference type="InterPro" id="IPR012337">
    <property type="entry name" value="RNaseH-like_sf"/>
</dbReference>
<name>A0A2Z4ILT2_9BACT</name>
<dbReference type="SUPFAM" id="SSF53098">
    <property type="entry name" value="Ribonuclease H-like"/>
    <property type="match status" value="1"/>
</dbReference>
<dbReference type="SMART" id="SM00479">
    <property type="entry name" value="EXOIII"/>
    <property type="match status" value="1"/>
</dbReference>
<dbReference type="PANTHER" id="PTHR30231">
    <property type="entry name" value="DNA POLYMERASE III SUBUNIT EPSILON"/>
    <property type="match status" value="1"/>
</dbReference>
<dbReference type="InterPro" id="IPR013520">
    <property type="entry name" value="Ribonucl_H"/>
</dbReference>
<dbReference type="AlphaFoldDB" id="A0A2Z4ILT2"/>
<dbReference type="OrthoDB" id="9804290at2"/>
<dbReference type="EMBL" id="CP030041">
    <property type="protein sequence ID" value="AWW32082.1"/>
    <property type="molecule type" value="Genomic_DNA"/>
</dbReference>
<dbReference type="GO" id="GO:0006259">
    <property type="term" value="P:DNA metabolic process"/>
    <property type="evidence" value="ECO:0007669"/>
    <property type="project" value="UniProtKB-ARBA"/>
</dbReference>
<dbReference type="Gene3D" id="3.30.420.10">
    <property type="entry name" value="Ribonuclease H-like superfamily/Ribonuclease H"/>
    <property type="match status" value="1"/>
</dbReference>
<evidence type="ECO:0000256" key="3">
    <source>
        <dbReference type="ARBA" id="ARBA00022839"/>
    </source>
</evidence>
<dbReference type="RefSeq" id="WP_112785455.1">
    <property type="nucleotide sequence ID" value="NZ_CP030041.1"/>
</dbReference>
<dbReference type="Pfam" id="PF00929">
    <property type="entry name" value="RNase_T"/>
    <property type="match status" value="1"/>
</dbReference>
<gene>
    <name evidence="5" type="ORF">DN752_19150</name>
</gene>
<evidence type="ECO:0000313" key="5">
    <source>
        <dbReference type="EMBL" id="AWW32082.1"/>
    </source>
</evidence>
<dbReference type="PANTHER" id="PTHR30231:SF4">
    <property type="entry name" value="PROTEIN NEN2"/>
    <property type="match status" value="1"/>
</dbReference>
<evidence type="ECO:0000313" key="6">
    <source>
        <dbReference type="Proteomes" id="UP000248688"/>
    </source>
</evidence>
<sequence length="189" mass="21950">MYLFFDTETTGLPRNWKAPVTDLNNWPRMIQIAWILCDAKGNRVETDDFIIRPENFKIPRDASRVHGISTERANNEGEDLSTVLTKFNELVERSDFLVAHNIGFDEKIIGAELLRKKIKSGFNRKRKLCTMQSSTNYCRLPGLYGYKWPKLSELHMKLFGEDFDDAHDASIDINVTEKCFWKMKKIGLV</sequence>
<dbReference type="KEGG" id="est:DN752_19150"/>
<evidence type="ECO:0000256" key="1">
    <source>
        <dbReference type="ARBA" id="ARBA00022722"/>
    </source>
</evidence>
<dbReference type="CDD" id="cd06127">
    <property type="entry name" value="DEDDh"/>
    <property type="match status" value="1"/>
</dbReference>
<feature type="domain" description="Exonuclease" evidence="4">
    <location>
        <begin position="1"/>
        <end position="189"/>
    </location>
</feature>
<dbReference type="GO" id="GO:0003676">
    <property type="term" value="F:nucleic acid binding"/>
    <property type="evidence" value="ECO:0007669"/>
    <property type="project" value="InterPro"/>
</dbReference>
<keyword evidence="6" id="KW-1185">Reference proteome</keyword>
<dbReference type="GO" id="GO:0008408">
    <property type="term" value="F:3'-5' exonuclease activity"/>
    <property type="evidence" value="ECO:0007669"/>
    <property type="project" value="TreeGrafter"/>
</dbReference>
<organism evidence="5 6">
    <name type="scientific">Echinicola strongylocentroti</name>
    <dbReference type="NCBI Taxonomy" id="1795355"/>
    <lineage>
        <taxon>Bacteria</taxon>
        <taxon>Pseudomonadati</taxon>
        <taxon>Bacteroidota</taxon>
        <taxon>Cytophagia</taxon>
        <taxon>Cytophagales</taxon>
        <taxon>Cyclobacteriaceae</taxon>
        <taxon>Echinicola</taxon>
    </lineage>
</organism>
<protein>
    <submittedName>
        <fullName evidence="5">3'-5' exonuclease</fullName>
    </submittedName>
</protein>
<evidence type="ECO:0000256" key="2">
    <source>
        <dbReference type="ARBA" id="ARBA00022801"/>
    </source>
</evidence>
<keyword evidence="1" id="KW-0540">Nuclease</keyword>